<evidence type="ECO:0000259" key="11">
    <source>
        <dbReference type="PROSITE" id="PS51210"/>
    </source>
</evidence>
<keyword evidence="5 9" id="KW-0442">Lipid degradation</keyword>
<dbReference type="GO" id="GO:0004622">
    <property type="term" value="F:phosphatidylcholine lysophospholipase activity"/>
    <property type="evidence" value="ECO:0007669"/>
    <property type="project" value="UniProtKB-EC"/>
</dbReference>
<evidence type="ECO:0000256" key="8">
    <source>
        <dbReference type="ARBA" id="ARBA00049531"/>
    </source>
</evidence>
<evidence type="ECO:0000256" key="7">
    <source>
        <dbReference type="ARBA" id="ARBA00023180"/>
    </source>
</evidence>
<feature type="domain" description="PLA2c" evidence="11">
    <location>
        <begin position="53"/>
        <end position="596"/>
    </location>
</feature>
<evidence type="ECO:0000256" key="3">
    <source>
        <dbReference type="ARBA" id="ARBA00022729"/>
    </source>
</evidence>
<accession>A0A4S2MKK9</accession>
<dbReference type="FunCoup" id="A0A4S2MKK9">
    <property type="interactions" value="73"/>
</dbReference>
<protein>
    <recommendedName>
        <fullName evidence="2 10">Lysophospholipase</fullName>
        <ecNumber evidence="2 10">3.1.1.5</ecNumber>
    </recommendedName>
</protein>
<sequence>MRFPTTSGILLTAGVLSASTANPLPQSNIETSLSLERRAFSNAPDGYAPGEVKCPDVPLLRSAKNISDGEQEFVKKRHEQTNKALSQLLKRVGMTDFDVDSFLSSYSPTVGIAFSGGGYRAMLSGAGAIKAIDSRESGTTDGPGTLGGLLQGSTYFAGLSGGSWLLGSVIVNNYTTISELQKRDDLWELENSILTPEGSLKIISNIDYWTDIRDDVKAKKEAGFDVSLTDYWGRALSHQFVGVEDGGPGVTWSSIALTDHYKNADIPFPLVVADGRNPGEQLISANTTVYEFNPLEFGSFDPQLFTFTPIEYMGSNVTNGIPVKKDVCVRGFDNAGFIMGTSSSLFNQIMFNLPADNLPSAIVDIAESFLAGLSESDADIADYSPNPFYGVNPSRNPSANTRDLTLVDGGEDLQNIPLHPLIQPTRKVDVIFAFDNSGDTIAEDGINYTSWPNGTALLATYERSLMPTIANGTVFPAIPDTNTFVNLGLNNRPTFFGCESKNFTQGATIPPLIVYIPNAPWVYHSNTTTLTMKYDNTQRDNMILNGQEIATQGNDAEWTKCVACAVVHRELERRDVTPTQQCQQCLKKFCWDGTLRPETPEKVYDPEYKGTEIKSAAGRVGVRVGAVVAAAVVALVVV</sequence>
<dbReference type="SMART" id="SM00022">
    <property type="entry name" value="PLAc"/>
    <property type="match status" value="1"/>
</dbReference>
<dbReference type="AlphaFoldDB" id="A0A4S2MKK9"/>
<dbReference type="InterPro" id="IPR016035">
    <property type="entry name" value="Acyl_Trfase/lysoPLipase"/>
</dbReference>
<evidence type="ECO:0000313" key="12">
    <source>
        <dbReference type="EMBL" id="TGZ77482.1"/>
    </source>
</evidence>
<dbReference type="PANTHER" id="PTHR10728">
    <property type="entry name" value="CYTOSOLIC PHOSPHOLIPASE A2"/>
    <property type="match status" value="1"/>
</dbReference>
<name>A0A4S2MKK9_9PEZI</name>
<keyword evidence="3 10" id="KW-0732">Signal</keyword>
<dbReference type="Pfam" id="PF01735">
    <property type="entry name" value="PLA2_B"/>
    <property type="match status" value="1"/>
</dbReference>
<dbReference type="GO" id="GO:0005783">
    <property type="term" value="C:endoplasmic reticulum"/>
    <property type="evidence" value="ECO:0007669"/>
    <property type="project" value="TreeGrafter"/>
</dbReference>
<dbReference type="EMBL" id="ML220153">
    <property type="protein sequence ID" value="TGZ77482.1"/>
    <property type="molecule type" value="Genomic_DNA"/>
</dbReference>
<proteinExistence type="inferred from homology"/>
<keyword evidence="4 9" id="KW-0378">Hydrolase</keyword>
<feature type="chain" id="PRO_5021044512" description="Lysophospholipase" evidence="10">
    <location>
        <begin position="22"/>
        <end position="638"/>
    </location>
</feature>
<dbReference type="InterPro" id="IPR002642">
    <property type="entry name" value="LysoPLipase_cat_dom"/>
</dbReference>
<evidence type="ECO:0000256" key="10">
    <source>
        <dbReference type="RuleBase" id="RU362103"/>
    </source>
</evidence>
<feature type="signal peptide" evidence="10">
    <location>
        <begin position="1"/>
        <end position="21"/>
    </location>
</feature>
<dbReference type="OrthoDB" id="4084751at2759"/>
<dbReference type="GO" id="GO:0046475">
    <property type="term" value="P:glycerophospholipid catabolic process"/>
    <property type="evidence" value="ECO:0007669"/>
    <property type="project" value="TreeGrafter"/>
</dbReference>
<reference evidence="12 13" key="1">
    <citation type="submission" date="2019-04" db="EMBL/GenBank/DDBJ databases">
        <title>Comparative genomics and transcriptomics to analyze fruiting body development in filamentous ascomycetes.</title>
        <authorList>
            <consortium name="DOE Joint Genome Institute"/>
            <person name="Lutkenhaus R."/>
            <person name="Traeger S."/>
            <person name="Breuer J."/>
            <person name="Kuo A."/>
            <person name="Lipzen A."/>
            <person name="Pangilinan J."/>
            <person name="Dilworth D."/>
            <person name="Sandor L."/>
            <person name="Poggeler S."/>
            <person name="Barry K."/>
            <person name="Grigoriev I.V."/>
            <person name="Nowrousian M."/>
        </authorList>
    </citation>
    <scope>NUCLEOTIDE SEQUENCE [LARGE SCALE GENOMIC DNA]</scope>
    <source>
        <strain evidence="12 13">CBS 389.68</strain>
    </source>
</reference>
<dbReference type="GO" id="GO:0005829">
    <property type="term" value="C:cytosol"/>
    <property type="evidence" value="ECO:0007669"/>
    <property type="project" value="TreeGrafter"/>
</dbReference>
<evidence type="ECO:0000256" key="6">
    <source>
        <dbReference type="ARBA" id="ARBA00023098"/>
    </source>
</evidence>
<comment type="catalytic activity">
    <reaction evidence="8 10">
        <text>a 1-acyl-sn-glycero-3-phosphocholine + H2O = sn-glycerol 3-phosphocholine + a fatty acid + H(+)</text>
        <dbReference type="Rhea" id="RHEA:15177"/>
        <dbReference type="ChEBI" id="CHEBI:15377"/>
        <dbReference type="ChEBI" id="CHEBI:15378"/>
        <dbReference type="ChEBI" id="CHEBI:16870"/>
        <dbReference type="ChEBI" id="CHEBI:28868"/>
        <dbReference type="ChEBI" id="CHEBI:58168"/>
        <dbReference type="EC" id="3.1.1.5"/>
    </reaction>
</comment>
<keyword evidence="6 9" id="KW-0443">Lipid metabolism</keyword>
<dbReference type="FunFam" id="3.40.1090.10:FF:000010">
    <property type="entry name" value="Lysophospholipase"/>
    <property type="match status" value="1"/>
</dbReference>
<evidence type="ECO:0000313" key="13">
    <source>
        <dbReference type="Proteomes" id="UP000298138"/>
    </source>
</evidence>
<dbReference type="PROSITE" id="PS51210">
    <property type="entry name" value="PLA2C"/>
    <property type="match status" value="1"/>
</dbReference>
<dbReference type="GO" id="GO:0004623">
    <property type="term" value="F:phospholipase A2 activity"/>
    <property type="evidence" value="ECO:0007669"/>
    <property type="project" value="TreeGrafter"/>
</dbReference>
<dbReference type="PANTHER" id="PTHR10728:SF33">
    <property type="entry name" value="LYSOPHOSPHOLIPASE 1-RELATED"/>
    <property type="match status" value="1"/>
</dbReference>
<organism evidence="12 13">
    <name type="scientific">Ascodesmis nigricans</name>
    <dbReference type="NCBI Taxonomy" id="341454"/>
    <lineage>
        <taxon>Eukaryota</taxon>
        <taxon>Fungi</taxon>
        <taxon>Dikarya</taxon>
        <taxon>Ascomycota</taxon>
        <taxon>Pezizomycotina</taxon>
        <taxon>Pezizomycetes</taxon>
        <taxon>Pezizales</taxon>
        <taxon>Ascodesmidaceae</taxon>
        <taxon>Ascodesmis</taxon>
    </lineage>
</organism>
<dbReference type="STRING" id="341454.A0A4S2MKK9"/>
<keyword evidence="7" id="KW-0325">Glycoprotein</keyword>
<evidence type="ECO:0000256" key="1">
    <source>
        <dbReference type="ARBA" id="ARBA00008780"/>
    </source>
</evidence>
<dbReference type="EC" id="3.1.1.5" evidence="2 10"/>
<keyword evidence="13" id="KW-1185">Reference proteome</keyword>
<dbReference type="Gene3D" id="3.40.1090.10">
    <property type="entry name" value="Cytosolic phospholipase A2 catalytic domain"/>
    <property type="match status" value="1"/>
</dbReference>
<evidence type="ECO:0000256" key="9">
    <source>
        <dbReference type="PROSITE-ProRule" id="PRU00555"/>
    </source>
</evidence>
<dbReference type="Proteomes" id="UP000298138">
    <property type="component" value="Unassembled WGS sequence"/>
</dbReference>
<gene>
    <name evidence="12" type="ORF">EX30DRAFT_374674</name>
</gene>
<evidence type="ECO:0000256" key="2">
    <source>
        <dbReference type="ARBA" id="ARBA00013274"/>
    </source>
</evidence>
<dbReference type="SUPFAM" id="SSF52151">
    <property type="entry name" value="FabD/lysophospholipase-like"/>
    <property type="match status" value="1"/>
</dbReference>
<evidence type="ECO:0000256" key="5">
    <source>
        <dbReference type="ARBA" id="ARBA00022963"/>
    </source>
</evidence>
<evidence type="ECO:0000256" key="4">
    <source>
        <dbReference type="ARBA" id="ARBA00022801"/>
    </source>
</evidence>
<comment type="similarity">
    <text evidence="1 10">Belongs to the lysophospholipase family.</text>
</comment>
<dbReference type="InParanoid" id="A0A4S2MKK9"/>